<comment type="pathway">
    <text evidence="3">Glycan biosynthesis; trehalose biosynthesis.</text>
</comment>
<comment type="function">
    <text evidence="2 3">Removes the phosphate from trehalose 6-phosphate to produce free trehalose.</text>
</comment>
<dbReference type="UniPathway" id="UPA00299"/>
<dbReference type="PANTHER" id="PTHR43768">
    <property type="entry name" value="TREHALOSE 6-PHOSPHATE PHOSPHATASE"/>
    <property type="match status" value="1"/>
</dbReference>
<gene>
    <name evidence="4" type="ORF">HD598_001025</name>
</gene>
<dbReference type="Proteomes" id="UP000580797">
    <property type="component" value="Unassembled WGS sequence"/>
</dbReference>
<accession>A0A7W8TUM1</accession>
<keyword evidence="3" id="KW-0479">Metal-binding</keyword>
<name>A0A7W8TUM1_9MICC</name>
<comment type="caution">
    <text evidence="4">The sequence shown here is derived from an EMBL/GenBank/DDBJ whole genome shotgun (WGS) entry which is preliminary data.</text>
</comment>
<keyword evidence="1 3" id="KW-0378">Hydrolase</keyword>
<dbReference type="InterPro" id="IPR036412">
    <property type="entry name" value="HAD-like_sf"/>
</dbReference>
<evidence type="ECO:0000256" key="2">
    <source>
        <dbReference type="ARBA" id="ARBA00024179"/>
    </source>
</evidence>
<comment type="catalytic activity">
    <reaction evidence="3">
        <text>alpha,alpha-trehalose 6-phosphate + H2O = alpha,alpha-trehalose + phosphate</text>
        <dbReference type="Rhea" id="RHEA:23420"/>
        <dbReference type="ChEBI" id="CHEBI:15377"/>
        <dbReference type="ChEBI" id="CHEBI:16551"/>
        <dbReference type="ChEBI" id="CHEBI:43474"/>
        <dbReference type="ChEBI" id="CHEBI:58429"/>
        <dbReference type="EC" id="3.1.3.12"/>
    </reaction>
</comment>
<dbReference type="GO" id="GO:0005992">
    <property type="term" value="P:trehalose biosynthetic process"/>
    <property type="evidence" value="ECO:0007669"/>
    <property type="project" value="UniProtKB-UniPathway"/>
</dbReference>
<dbReference type="InterPro" id="IPR044651">
    <property type="entry name" value="OTSB-like"/>
</dbReference>
<dbReference type="Gene3D" id="3.40.50.1000">
    <property type="entry name" value="HAD superfamily/HAD-like"/>
    <property type="match status" value="1"/>
</dbReference>
<dbReference type="PANTHER" id="PTHR43768:SF3">
    <property type="entry name" value="TREHALOSE 6-PHOSPHATE PHOSPHATASE"/>
    <property type="match status" value="1"/>
</dbReference>
<dbReference type="NCBIfam" id="TIGR00685">
    <property type="entry name" value="T6PP"/>
    <property type="match status" value="1"/>
</dbReference>
<sequence>MSRVVVPENFRRESELGARLQNAERLLIALDFDGTISPLVARPEDARALPATARLLRKLDELAAATVASARPTFLALVSGRDIASLQVVAEPGEHSFLVGSHGAELRTPVTANVDPAVPLTEAQRELLATVTEVLESVQSKHPGSFLEYKTLSTVLHTRGMGAEEASGAVVMAEKALASLNGVSLKHGKEILEAAVAHSSKGEGLIWLREQTGADCLLFAGDDVTDEQGFAALKAGQDVTVKVGSGETIAEFRISGPESLPALLQLVLDVRS</sequence>
<protein>
    <recommendedName>
        <fullName evidence="3">Trehalose 6-phosphate phosphatase</fullName>
        <ecNumber evidence="3">3.1.3.12</ecNumber>
    </recommendedName>
</protein>
<dbReference type="Pfam" id="PF02358">
    <property type="entry name" value="Trehalose_PPase"/>
    <property type="match status" value="1"/>
</dbReference>
<dbReference type="SUPFAM" id="SSF56784">
    <property type="entry name" value="HAD-like"/>
    <property type="match status" value="1"/>
</dbReference>
<dbReference type="AlphaFoldDB" id="A0A7W8TUM1"/>
<evidence type="ECO:0000313" key="5">
    <source>
        <dbReference type="Proteomes" id="UP000580797"/>
    </source>
</evidence>
<dbReference type="GO" id="GO:0004805">
    <property type="term" value="F:trehalose-phosphatase activity"/>
    <property type="evidence" value="ECO:0007669"/>
    <property type="project" value="UniProtKB-EC"/>
</dbReference>
<organism evidence="4 5">
    <name type="scientific">Neomicrococcus aestuarii</name>
    <dbReference type="NCBI Taxonomy" id="556325"/>
    <lineage>
        <taxon>Bacteria</taxon>
        <taxon>Bacillati</taxon>
        <taxon>Actinomycetota</taxon>
        <taxon>Actinomycetes</taxon>
        <taxon>Micrococcales</taxon>
        <taxon>Micrococcaceae</taxon>
        <taxon>Neomicrococcus</taxon>
    </lineage>
</organism>
<dbReference type="InterPro" id="IPR003337">
    <property type="entry name" value="Trehalose_PPase"/>
</dbReference>
<evidence type="ECO:0000313" key="4">
    <source>
        <dbReference type="EMBL" id="MBB5512338.1"/>
    </source>
</evidence>
<dbReference type="InterPro" id="IPR023214">
    <property type="entry name" value="HAD_sf"/>
</dbReference>
<dbReference type="RefSeq" id="WP_183664264.1">
    <property type="nucleotide sequence ID" value="NZ_BAAARH010000015.1"/>
</dbReference>
<dbReference type="Gene3D" id="3.30.70.1020">
    <property type="entry name" value="Trehalose-6-phosphate phosphatase related protein, domain 2"/>
    <property type="match status" value="1"/>
</dbReference>
<keyword evidence="3" id="KW-0460">Magnesium</keyword>
<dbReference type="EC" id="3.1.3.12" evidence="3"/>
<evidence type="ECO:0000256" key="3">
    <source>
        <dbReference type="RuleBase" id="RU361117"/>
    </source>
</evidence>
<dbReference type="EMBL" id="JACHDR010000001">
    <property type="protein sequence ID" value="MBB5512338.1"/>
    <property type="molecule type" value="Genomic_DNA"/>
</dbReference>
<reference evidence="4 5" key="1">
    <citation type="submission" date="2020-08" db="EMBL/GenBank/DDBJ databases">
        <title>Sequencing the genomes of 1000 actinobacteria strains.</title>
        <authorList>
            <person name="Klenk H.-P."/>
        </authorList>
    </citation>
    <scope>NUCLEOTIDE SEQUENCE [LARGE SCALE GENOMIC DNA]</scope>
    <source>
        <strain evidence="4 5">DSM 105783</strain>
    </source>
</reference>
<comment type="cofactor">
    <cofactor evidence="3">
        <name>Mg(2+)</name>
        <dbReference type="ChEBI" id="CHEBI:18420"/>
    </cofactor>
</comment>
<proteinExistence type="inferred from homology"/>
<evidence type="ECO:0000256" key="1">
    <source>
        <dbReference type="ARBA" id="ARBA00022801"/>
    </source>
</evidence>
<comment type="similarity">
    <text evidence="3">Belongs to the trehalose phosphatase family.</text>
</comment>
<dbReference type="GO" id="GO:0046872">
    <property type="term" value="F:metal ion binding"/>
    <property type="evidence" value="ECO:0007669"/>
    <property type="project" value="UniProtKB-KW"/>
</dbReference>